<evidence type="ECO:0000313" key="2">
    <source>
        <dbReference type="Proteomes" id="UP000296049"/>
    </source>
</evidence>
<protein>
    <submittedName>
        <fullName evidence="1">Uncharacterized protein</fullName>
    </submittedName>
</protein>
<proteinExistence type="predicted"/>
<reference evidence="2" key="1">
    <citation type="journal article" date="2013" name="Nat. Genet.">
        <title>The duck genome and transcriptome provide insight into an avian influenza virus reservoir species.</title>
        <authorList>
            <person name="Huang Y."/>
            <person name="Li Y."/>
            <person name="Burt D.W."/>
            <person name="Chen H."/>
            <person name="Zhang Y."/>
            <person name="Qian W."/>
            <person name="Kim H."/>
            <person name="Gan S."/>
            <person name="Zhao Y."/>
            <person name="Li J."/>
            <person name="Yi K."/>
            <person name="Feng H."/>
            <person name="Zhu P."/>
            <person name="Li B."/>
            <person name="Liu Q."/>
            <person name="Fairley S."/>
            <person name="Magor K.E."/>
            <person name="Du Z."/>
            <person name="Hu X."/>
            <person name="Goodman L."/>
            <person name="Tafer H."/>
            <person name="Vignal A."/>
            <person name="Lee T."/>
            <person name="Kim K.W."/>
            <person name="Sheng Z."/>
            <person name="An Y."/>
            <person name="Searle S."/>
            <person name="Herrero J."/>
            <person name="Groenen M.A."/>
            <person name="Crooijmans R.P."/>
            <person name="Faraut T."/>
            <person name="Cai Q."/>
            <person name="Webster R.G."/>
            <person name="Aldridge J.R."/>
            <person name="Warren W.C."/>
            <person name="Bartschat S."/>
            <person name="Kehr S."/>
            <person name="Marz M."/>
            <person name="Stadler P.F."/>
            <person name="Smith J."/>
            <person name="Kraus R.H."/>
            <person name="Zhao Y."/>
            <person name="Ren L."/>
            <person name="Fei J."/>
            <person name="Morisson M."/>
            <person name="Kaiser P."/>
            <person name="Griffin D.K."/>
            <person name="Rao M."/>
            <person name="Pitel F."/>
            <person name="Wang J."/>
            <person name="Li N."/>
        </authorList>
    </citation>
    <scope>NUCLEOTIDE SEQUENCE [LARGE SCALE GENOMIC DNA]</scope>
</reference>
<dbReference type="AlphaFoldDB" id="R0J8D3"/>
<evidence type="ECO:0000313" key="1">
    <source>
        <dbReference type="EMBL" id="EOA93430.1"/>
    </source>
</evidence>
<name>R0J8D3_ANAPL</name>
<gene>
    <name evidence="1" type="ORF">Anapl_14345</name>
</gene>
<sequence length="84" mass="8606">MTAPRHRQGRDECKFLSGPPTLSVGFAFKGIPASKQSRTTSLPKRAGGGAVALKDGSSALSSAVLRQVVLQNGLIDGMPGLSGL</sequence>
<keyword evidence="2" id="KW-1185">Reference proteome</keyword>
<dbReference type="EMBL" id="KB746368">
    <property type="protein sequence ID" value="EOA93430.1"/>
    <property type="molecule type" value="Genomic_DNA"/>
</dbReference>
<accession>R0J8D3</accession>
<organism evidence="1 2">
    <name type="scientific">Anas platyrhynchos</name>
    <name type="common">Mallard</name>
    <name type="synonym">Anas boschas</name>
    <dbReference type="NCBI Taxonomy" id="8839"/>
    <lineage>
        <taxon>Eukaryota</taxon>
        <taxon>Metazoa</taxon>
        <taxon>Chordata</taxon>
        <taxon>Craniata</taxon>
        <taxon>Vertebrata</taxon>
        <taxon>Euteleostomi</taxon>
        <taxon>Archelosauria</taxon>
        <taxon>Archosauria</taxon>
        <taxon>Dinosauria</taxon>
        <taxon>Saurischia</taxon>
        <taxon>Theropoda</taxon>
        <taxon>Coelurosauria</taxon>
        <taxon>Aves</taxon>
        <taxon>Neognathae</taxon>
        <taxon>Galloanserae</taxon>
        <taxon>Anseriformes</taxon>
        <taxon>Anatidae</taxon>
        <taxon>Anatinae</taxon>
        <taxon>Anas</taxon>
    </lineage>
</organism>
<dbReference type="Proteomes" id="UP000296049">
    <property type="component" value="Unassembled WGS sequence"/>
</dbReference>